<dbReference type="AlphaFoldDB" id="A0A7J0DQ27"/>
<dbReference type="Proteomes" id="UP000585474">
    <property type="component" value="Unassembled WGS sequence"/>
</dbReference>
<gene>
    <name evidence="1" type="ORF">Acr_00g0061220</name>
</gene>
<organism evidence="1 2">
    <name type="scientific">Actinidia rufa</name>
    <dbReference type="NCBI Taxonomy" id="165716"/>
    <lineage>
        <taxon>Eukaryota</taxon>
        <taxon>Viridiplantae</taxon>
        <taxon>Streptophyta</taxon>
        <taxon>Embryophyta</taxon>
        <taxon>Tracheophyta</taxon>
        <taxon>Spermatophyta</taxon>
        <taxon>Magnoliopsida</taxon>
        <taxon>eudicotyledons</taxon>
        <taxon>Gunneridae</taxon>
        <taxon>Pentapetalae</taxon>
        <taxon>asterids</taxon>
        <taxon>Ericales</taxon>
        <taxon>Actinidiaceae</taxon>
        <taxon>Actinidia</taxon>
    </lineage>
</organism>
<proteinExistence type="predicted"/>
<comment type="caution">
    <text evidence="1">The sequence shown here is derived from an EMBL/GenBank/DDBJ whole genome shotgun (WGS) entry which is preliminary data.</text>
</comment>
<dbReference type="EMBL" id="BJWL01000323">
    <property type="protein sequence ID" value="GFS39121.1"/>
    <property type="molecule type" value="Genomic_DNA"/>
</dbReference>
<sequence>MQIVWAVNKETSHDWAEPAKLGRGNVARQNSVEAVGTGQTRQNSAVLCSLINSCENGVWRHLDAQQGRKLCLKTLVQRGYEQLRIAHVAGWCYDKFFPWQLKARHVACVVYFVTVVFVYK</sequence>
<reference evidence="2" key="1">
    <citation type="submission" date="2019-07" db="EMBL/GenBank/DDBJ databases">
        <title>De Novo Assembly of kiwifruit Actinidia rufa.</title>
        <authorList>
            <person name="Sugita-Konishi S."/>
            <person name="Sato K."/>
            <person name="Mori E."/>
            <person name="Abe Y."/>
            <person name="Kisaki G."/>
            <person name="Hamano K."/>
            <person name="Suezawa K."/>
            <person name="Otani M."/>
            <person name="Fukuda T."/>
            <person name="Manabe T."/>
            <person name="Gomi K."/>
            <person name="Tabuchi M."/>
            <person name="Akimitsu K."/>
            <person name="Kataoka I."/>
        </authorList>
    </citation>
    <scope>NUCLEOTIDE SEQUENCE [LARGE SCALE GENOMIC DNA]</scope>
    <source>
        <strain evidence="2">cv. Fuchu</strain>
    </source>
</reference>
<protein>
    <submittedName>
        <fullName evidence="1">Uncharacterized protein</fullName>
    </submittedName>
</protein>
<evidence type="ECO:0000313" key="1">
    <source>
        <dbReference type="EMBL" id="GFS39121.1"/>
    </source>
</evidence>
<evidence type="ECO:0000313" key="2">
    <source>
        <dbReference type="Proteomes" id="UP000585474"/>
    </source>
</evidence>
<keyword evidence="2" id="KW-1185">Reference proteome</keyword>
<accession>A0A7J0DQ27</accession>
<name>A0A7J0DQ27_9ERIC</name>